<dbReference type="AlphaFoldDB" id="A0A545UML0"/>
<evidence type="ECO:0000313" key="1">
    <source>
        <dbReference type="EMBL" id="TQV90708.1"/>
    </source>
</evidence>
<reference evidence="1 2" key="1">
    <citation type="journal article" date="2019" name="Appl. Microbiol. Biotechnol.">
        <title>Genome sequence of Isaria javanica and comparative genome analysis insights into family S53 peptidase evolution in fungal entomopathogens.</title>
        <authorList>
            <person name="Lin R."/>
            <person name="Zhang X."/>
            <person name="Xin B."/>
            <person name="Zou M."/>
            <person name="Gao Y."/>
            <person name="Qin F."/>
            <person name="Hu Q."/>
            <person name="Xie B."/>
            <person name="Cheng X."/>
        </authorList>
    </citation>
    <scope>NUCLEOTIDE SEQUENCE [LARGE SCALE GENOMIC DNA]</scope>
    <source>
        <strain evidence="1 2">IJ1G</strain>
    </source>
</reference>
<accession>A0A545UML0</accession>
<name>A0A545UML0_9HYPO</name>
<evidence type="ECO:0000313" key="2">
    <source>
        <dbReference type="Proteomes" id="UP000315783"/>
    </source>
</evidence>
<gene>
    <name evidence="1" type="ORF">IF1G_10660</name>
</gene>
<comment type="caution">
    <text evidence="1">The sequence shown here is derived from an EMBL/GenBank/DDBJ whole genome shotgun (WGS) entry which is preliminary data.</text>
</comment>
<sequence length="220" mass="24324">MFEETGGQVTFGLHQCGPCWRPRRRSLITTGTPARLAGLRLVDFYEGCVRSTQESGGGCEASPDLIARLFLSPNILPLHLNAIHVLPNHPPSRHPWLRRSTLNRDCVTTNYQYSFGFFIVIRPSVERHTIGIEDFSCTEYRAICKIRSCTTISVTTYKGLTTIDPALPAWILVQCMMHGGGLTVEARCDHTPQLCQTQTGLVDGCPLRHLADMVGSLLAG</sequence>
<proteinExistence type="predicted"/>
<dbReference type="Proteomes" id="UP000315783">
    <property type="component" value="Unassembled WGS sequence"/>
</dbReference>
<organism evidence="1 2">
    <name type="scientific">Cordyceps javanica</name>
    <dbReference type="NCBI Taxonomy" id="43265"/>
    <lineage>
        <taxon>Eukaryota</taxon>
        <taxon>Fungi</taxon>
        <taxon>Dikarya</taxon>
        <taxon>Ascomycota</taxon>
        <taxon>Pezizomycotina</taxon>
        <taxon>Sordariomycetes</taxon>
        <taxon>Hypocreomycetidae</taxon>
        <taxon>Hypocreales</taxon>
        <taxon>Cordycipitaceae</taxon>
        <taxon>Cordyceps</taxon>
    </lineage>
</organism>
<keyword evidence="2" id="KW-1185">Reference proteome</keyword>
<protein>
    <submittedName>
        <fullName evidence="1">Uncharacterized protein</fullName>
    </submittedName>
</protein>
<dbReference type="EMBL" id="SPUK01000024">
    <property type="protein sequence ID" value="TQV90708.1"/>
    <property type="molecule type" value="Genomic_DNA"/>
</dbReference>